<dbReference type="GO" id="GO:0008333">
    <property type="term" value="P:endosome to lysosome transport"/>
    <property type="evidence" value="ECO:0007669"/>
    <property type="project" value="TreeGrafter"/>
</dbReference>
<feature type="region of interest" description="Disordered" evidence="10">
    <location>
        <begin position="764"/>
        <end position="797"/>
    </location>
</feature>
<protein>
    <recommendedName>
        <fullName evidence="3">Vacuolar protein sorting-associated protein 18 homolog</fullName>
    </recommendedName>
</protein>
<evidence type="ECO:0000256" key="5">
    <source>
        <dbReference type="ARBA" id="ARBA00022771"/>
    </source>
</evidence>
<dbReference type="GO" id="GO:0007032">
    <property type="term" value="P:endosome organization"/>
    <property type="evidence" value="ECO:0007669"/>
    <property type="project" value="TreeGrafter"/>
</dbReference>
<feature type="non-terminal residue" evidence="13">
    <location>
        <position position="1"/>
    </location>
</feature>
<dbReference type="InterPro" id="IPR000547">
    <property type="entry name" value="Clathrin_H-chain/VPS_repeat"/>
</dbReference>
<feature type="domain" description="Pep3/Vps18 RING C-terminal" evidence="12">
    <location>
        <begin position="708"/>
        <end position="763"/>
    </location>
</feature>
<evidence type="ECO:0000256" key="8">
    <source>
        <dbReference type="PROSITE-ProRule" id="PRU01006"/>
    </source>
</evidence>
<dbReference type="EMBL" id="CP045901">
    <property type="protein sequence ID" value="QQP37559.1"/>
    <property type="molecule type" value="Genomic_DNA"/>
</dbReference>
<evidence type="ECO:0000256" key="3">
    <source>
        <dbReference type="ARBA" id="ARBA00017338"/>
    </source>
</evidence>
<keyword evidence="4" id="KW-0479">Metal-binding</keyword>
<accession>A0A7T8GTJ7</accession>
<keyword evidence="9" id="KW-0175">Coiled coil</keyword>
<gene>
    <name evidence="13" type="ORF">FKW44_017857</name>
</gene>
<feature type="coiled-coil region" evidence="9">
    <location>
        <begin position="667"/>
        <end position="701"/>
    </location>
</feature>
<dbReference type="GO" id="GO:0031902">
    <property type="term" value="C:late endosome membrane"/>
    <property type="evidence" value="ECO:0007669"/>
    <property type="project" value="UniProtKB-SubCell"/>
</dbReference>
<evidence type="ECO:0000256" key="1">
    <source>
        <dbReference type="ARBA" id="ARBA00004492"/>
    </source>
</evidence>
<dbReference type="InterPro" id="IPR007810">
    <property type="entry name" value="Pep3/Vps18_beta-prop"/>
</dbReference>
<dbReference type="GO" id="GO:0006904">
    <property type="term" value="P:vesicle docking involved in exocytosis"/>
    <property type="evidence" value="ECO:0007669"/>
    <property type="project" value="TreeGrafter"/>
</dbReference>
<keyword evidence="14" id="KW-1185">Reference proteome</keyword>
<evidence type="ECO:0000256" key="6">
    <source>
        <dbReference type="ARBA" id="ARBA00022833"/>
    </source>
</evidence>
<proteinExistence type="inferred from homology"/>
<name>A0A7T8GTJ7_CALRO</name>
<dbReference type="GO" id="GO:0008270">
    <property type="term" value="F:zinc ion binding"/>
    <property type="evidence" value="ECO:0007669"/>
    <property type="project" value="UniProtKB-KW"/>
</dbReference>
<feature type="domain" description="Pep3/Vps18 beta-propeller" evidence="11">
    <location>
        <begin position="3"/>
        <end position="249"/>
    </location>
</feature>
<evidence type="ECO:0000313" key="14">
    <source>
        <dbReference type="Proteomes" id="UP000595437"/>
    </source>
</evidence>
<keyword evidence="5" id="KW-0863">Zinc-finger</keyword>
<dbReference type="GO" id="GO:0006886">
    <property type="term" value="P:intracellular protein transport"/>
    <property type="evidence" value="ECO:0007669"/>
    <property type="project" value="UniProtKB-UniRule"/>
</dbReference>
<evidence type="ECO:0000256" key="9">
    <source>
        <dbReference type="SAM" id="Coils"/>
    </source>
</evidence>
<evidence type="ECO:0000256" key="7">
    <source>
        <dbReference type="ARBA" id="ARBA00023136"/>
    </source>
</evidence>
<dbReference type="Pfam" id="PF26148">
    <property type="entry name" value="VPS18_RING_C"/>
    <property type="match status" value="1"/>
</dbReference>
<reference evidence="14" key="1">
    <citation type="submission" date="2021-01" db="EMBL/GenBank/DDBJ databases">
        <title>Caligus Genome Assembly.</title>
        <authorList>
            <person name="Gallardo-Escarate C."/>
        </authorList>
    </citation>
    <scope>NUCLEOTIDE SEQUENCE [LARGE SCALE GENOMIC DNA]</scope>
</reference>
<dbReference type="GO" id="GO:0030897">
    <property type="term" value="C:HOPS complex"/>
    <property type="evidence" value="ECO:0007669"/>
    <property type="project" value="TreeGrafter"/>
</dbReference>
<dbReference type="AlphaFoldDB" id="A0A7T8GTJ7"/>
<dbReference type="GO" id="GO:0007040">
    <property type="term" value="P:lysosome organization"/>
    <property type="evidence" value="ECO:0007669"/>
    <property type="project" value="TreeGrafter"/>
</dbReference>
<feature type="compositionally biased region" description="Low complexity" evidence="10">
    <location>
        <begin position="778"/>
        <end position="792"/>
    </location>
</feature>
<evidence type="ECO:0000256" key="10">
    <source>
        <dbReference type="SAM" id="MobiDB-lite"/>
    </source>
</evidence>
<evidence type="ECO:0000256" key="4">
    <source>
        <dbReference type="ARBA" id="ARBA00022723"/>
    </source>
</evidence>
<organism evidence="13 14">
    <name type="scientific">Caligus rogercresseyi</name>
    <name type="common">Sea louse</name>
    <dbReference type="NCBI Taxonomy" id="217165"/>
    <lineage>
        <taxon>Eukaryota</taxon>
        <taxon>Metazoa</taxon>
        <taxon>Ecdysozoa</taxon>
        <taxon>Arthropoda</taxon>
        <taxon>Crustacea</taxon>
        <taxon>Multicrustacea</taxon>
        <taxon>Hexanauplia</taxon>
        <taxon>Copepoda</taxon>
        <taxon>Siphonostomatoida</taxon>
        <taxon>Caligidae</taxon>
        <taxon>Caligus</taxon>
    </lineage>
</organism>
<dbReference type="GO" id="GO:0048284">
    <property type="term" value="P:organelle fusion"/>
    <property type="evidence" value="ECO:0007669"/>
    <property type="project" value="TreeGrafter"/>
</dbReference>
<dbReference type="InterPro" id="IPR058919">
    <property type="entry name" value="Pep3/Vps18_RING_C"/>
</dbReference>
<dbReference type="Pfam" id="PF05131">
    <property type="entry name" value="Pep3_Vps18"/>
    <property type="match status" value="1"/>
</dbReference>
<keyword evidence="6" id="KW-0862">Zinc</keyword>
<dbReference type="Proteomes" id="UP000595437">
    <property type="component" value="Chromosome 12"/>
</dbReference>
<dbReference type="PROSITE" id="PS50236">
    <property type="entry name" value="CHCR"/>
    <property type="match status" value="1"/>
</dbReference>
<comment type="similarity">
    <text evidence="2">Belongs to the VPS18 family.</text>
</comment>
<feature type="repeat" description="CHCR" evidence="8">
    <location>
        <begin position="472"/>
        <end position="630"/>
    </location>
</feature>
<keyword evidence="7" id="KW-0472">Membrane</keyword>
<comment type="subcellular location">
    <subcellularLocation>
        <location evidence="1">Late endosome membrane</location>
        <topology evidence="1">Peripheral membrane protein</topology>
        <orientation evidence="1">Cytoplasmic side</orientation>
    </subcellularLocation>
</comment>
<dbReference type="OrthoDB" id="1845386at2759"/>
<evidence type="ECO:0000259" key="11">
    <source>
        <dbReference type="Pfam" id="PF05131"/>
    </source>
</evidence>
<evidence type="ECO:0000256" key="2">
    <source>
        <dbReference type="ARBA" id="ARBA00010454"/>
    </source>
</evidence>
<evidence type="ECO:0000313" key="13">
    <source>
        <dbReference type="EMBL" id="QQP37559.1"/>
    </source>
</evidence>
<evidence type="ECO:0000259" key="12">
    <source>
        <dbReference type="Pfam" id="PF26148"/>
    </source>
</evidence>
<dbReference type="PANTHER" id="PTHR23323:SF26">
    <property type="entry name" value="VACUOLAR PROTEIN SORTING-ASSOCIATED PROTEIN 18 HOMOLOG"/>
    <property type="match status" value="1"/>
</dbReference>
<dbReference type="PANTHER" id="PTHR23323">
    <property type="entry name" value="VACUOLAR PROTEIN SORTING-ASSOCIATED PROTEIN"/>
    <property type="match status" value="1"/>
</dbReference>
<sequence>GELITAVGWSGKESGPLLMGTAPGSIIETELDMKGNEKYWKKILELGGSQRITGLEYHRTPRSTKYFIIASTMNRIYQFVGCISEDEEGVLPIQFQGVQLPTFTKLPLRLRLFLSLRRKRGLPKATLPLFPKTFGWMSSSGIYTGGVSPFHTSSDEGVLTDAKLLPFPDTSSIRGNNGSQLPPPKWFLLTEYHCVLGYESLIRVLSLLDERVIFEDEIDDATGTLNGLARDPVTGIIYSYSDYGISKYKVVSEERHAWRIHLGGKKFDEAKASLSKSDPHYSLKINEILRLEADAFYDMGRYRDSALTYAKTMASFEEVVLKFKIESLRASDTTQMTMVVVWIIEIYLNQINQVRDALSRNEKPKQRTDLSNELASLNKEFVVFVSTPKISSTIFLNRGTIYELLSSHGDVNNLVTLSLMNKDYESAVKYKIQLGEYKSALGILESQKLASSFYIHGSSFLREVPKDFVETLKRLGSIIDPHQIIPCMIAVTEEGSVPRVEEEVINYLEFVLEEFKSKDASVHNYLLSLYATHHVDRLGPYITSFGVEDIPYDVKYALKLCDNRKELVSEMIFLFCILGELESAVDLALVEADIEEAKEVLKFTRDEDMMKLIWLKIAQHVVQEKNDIKSAMEFLQQTDLVKIEDILPFFDDFVTIDHFREAICQSLHDYSTHISSLKSEMEEANQSAEKIRSEVREFKNKYAFVRGNDSCASCSDFLLCRPFHLFICGHKFHTDCLTKGVLPHLSSAKRKKVEQLQFEVLRANNNNNNGMSNEDNVSEASRSSSEAPSLDSKGPKLSKKDQLLSELDDLIAAECLFCGDIMVKMMDQPFFEDEDFDKVLKEWL</sequence>
<dbReference type="GO" id="GO:0030674">
    <property type="term" value="F:protein-macromolecule adaptor activity"/>
    <property type="evidence" value="ECO:0007669"/>
    <property type="project" value="TreeGrafter"/>
</dbReference>